<dbReference type="EMBL" id="JAAGBB010000038">
    <property type="protein sequence ID" value="MBR0667636.1"/>
    <property type="molecule type" value="Genomic_DNA"/>
</dbReference>
<name>A0ABS5F515_9PROT</name>
<organism evidence="2 3">
    <name type="scientific">Plastoroseomonas hellenica</name>
    <dbReference type="NCBI Taxonomy" id="2687306"/>
    <lineage>
        <taxon>Bacteria</taxon>
        <taxon>Pseudomonadati</taxon>
        <taxon>Pseudomonadota</taxon>
        <taxon>Alphaproteobacteria</taxon>
        <taxon>Acetobacterales</taxon>
        <taxon>Acetobacteraceae</taxon>
        <taxon>Plastoroseomonas</taxon>
    </lineage>
</organism>
<dbReference type="Gene3D" id="3.40.190.150">
    <property type="entry name" value="Bordetella uptake gene, domain 1"/>
    <property type="match status" value="1"/>
</dbReference>
<sequence>MTSDARHGALSRRSTLALASAAIGLGTGGRAPRASDYPTKPIRIIVPYTPGGTTDIATRLVAEPLSRVLGQPVVVENRPGANSILGAGVAATSAPDGYTLVMVLPAHAANATLQAGRLPFDPLNGFAPLSLVVSAPLVLAGSKHVPAATLREFIDHIRAHPGRVNYGSSGIGATAHLAMEMLQLRTSLRMEHVPYRGTQPALQDLMAGNIGLMFDTYSTLKPQFEAGNIRPLGIATMARAPFAPELPTVNEGSGLTDFAASSWCMLLAPTRTPEPVLERIAAEVRTIVQDPAMTRRMQDLGFVVEGRPPAETGAFLRAEVERWRTVIQAANVRVE</sequence>
<dbReference type="InterPro" id="IPR005064">
    <property type="entry name" value="BUG"/>
</dbReference>
<reference evidence="3" key="1">
    <citation type="journal article" date="2021" name="Syst. Appl. Microbiol.">
        <title>Roseomonas hellenica sp. nov., isolated from roots of wild-growing Alkanna tinctoria.</title>
        <authorList>
            <person name="Rat A."/>
            <person name="Naranjo H.D."/>
            <person name="Lebbe L."/>
            <person name="Cnockaert M."/>
            <person name="Krigas N."/>
            <person name="Grigoriadou K."/>
            <person name="Maloupa E."/>
            <person name="Willems A."/>
        </authorList>
    </citation>
    <scope>NUCLEOTIDE SEQUENCE [LARGE SCALE GENOMIC DNA]</scope>
    <source>
        <strain evidence="3">LMG 31523</strain>
    </source>
</reference>
<keyword evidence="3" id="KW-1185">Reference proteome</keyword>
<comment type="similarity">
    <text evidence="1">Belongs to the UPF0065 (bug) family.</text>
</comment>
<dbReference type="InterPro" id="IPR042100">
    <property type="entry name" value="Bug_dom1"/>
</dbReference>
<dbReference type="CDD" id="cd13578">
    <property type="entry name" value="PBP2_Bug27"/>
    <property type="match status" value="1"/>
</dbReference>
<comment type="caution">
    <text evidence="2">The sequence shown here is derived from an EMBL/GenBank/DDBJ whole genome shotgun (WGS) entry which is preliminary data.</text>
</comment>
<dbReference type="PANTHER" id="PTHR42928">
    <property type="entry name" value="TRICARBOXYLATE-BINDING PROTEIN"/>
    <property type="match status" value="1"/>
</dbReference>
<protein>
    <submittedName>
        <fullName evidence="2">Tripartite tricarboxylate transporter substrate binding protein</fullName>
    </submittedName>
</protein>
<dbReference type="PIRSF" id="PIRSF017082">
    <property type="entry name" value="YflP"/>
    <property type="match status" value="1"/>
</dbReference>
<dbReference type="PANTHER" id="PTHR42928:SF5">
    <property type="entry name" value="BLR1237 PROTEIN"/>
    <property type="match status" value="1"/>
</dbReference>
<dbReference type="Gene3D" id="3.40.190.10">
    <property type="entry name" value="Periplasmic binding protein-like II"/>
    <property type="match status" value="1"/>
</dbReference>
<evidence type="ECO:0000256" key="1">
    <source>
        <dbReference type="ARBA" id="ARBA00006987"/>
    </source>
</evidence>
<dbReference type="Pfam" id="PF03401">
    <property type="entry name" value="TctC"/>
    <property type="match status" value="1"/>
</dbReference>
<proteinExistence type="inferred from homology"/>
<evidence type="ECO:0000313" key="2">
    <source>
        <dbReference type="EMBL" id="MBR0667636.1"/>
    </source>
</evidence>
<dbReference type="Proteomes" id="UP001196870">
    <property type="component" value="Unassembled WGS sequence"/>
</dbReference>
<gene>
    <name evidence="2" type="ORF">GXW71_24995</name>
</gene>
<dbReference type="RefSeq" id="WP_211855414.1">
    <property type="nucleotide sequence ID" value="NZ_JAAGBB010000038.1"/>
</dbReference>
<accession>A0ABS5F515</accession>
<evidence type="ECO:0000313" key="3">
    <source>
        <dbReference type="Proteomes" id="UP001196870"/>
    </source>
</evidence>